<keyword evidence="1" id="KW-0227">DNA damage</keyword>
<dbReference type="InterPro" id="IPR036388">
    <property type="entry name" value="WH-like_DNA-bd_sf"/>
</dbReference>
<proteinExistence type="predicted"/>
<dbReference type="PANTHER" id="PTHR42942">
    <property type="entry name" value="6-O-METHYLGUANINE DNA METHYLTRANSFERASE"/>
    <property type="match status" value="1"/>
</dbReference>
<dbReference type="SUPFAM" id="SSF46767">
    <property type="entry name" value="Methylated DNA-protein cysteine methyltransferase, C-terminal domain"/>
    <property type="match status" value="1"/>
</dbReference>
<dbReference type="Gene3D" id="1.10.10.10">
    <property type="entry name" value="Winged helix-like DNA-binding domain superfamily/Winged helix DNA-binding domain"/>
    <property type="match status" value="1"/>
</dbReference>
<dbReference type="PANTHER" id="PTHR42942:SF1">
    <property type="entry name" value="ALKYLTRANSFERASE-LIKE PROTEIN 1"/>
    <property type="match status" value="1"/>
</dbReference>
<dbReference type="InterPro" id="IPR036217">
    <property type="entry name" value="MethylDNA_cys_MeTrfase_DNAb"/>
</dbReference>
<accession>A0ABY6G5K3</accession>
<dbReference type="Proteomes" id="UP001164305">
    <property type="component" value="Chromosome"/>
</dbReference>
<dbReference type="Pfam" id="PF01035">
    <property type="entry name" value="DNA_binding_1"/>
    <property type="match status" value="1"/>
</dbReference>
<dbReference type="EMBL" id="CP107020">
    <property type="protein sequence ID" value="UYG17941.1"/>
    <property type="molecule type" value="Genomic_DNA"/>
</dbReference>
<name>A0ABY6G5K3_9MICO</name>
<evidence type="ECO:0000256" key="1">
    <source>
        <dbReference type="ARBA" id="ARBA00022763"/>
    </source>
</evidence>
<evidence type="ECO:0000259" key="2">
    <source>
        <dbReference type="Pfam" id="PF01035"/>
    </source>
</evidence>
<dbReference type="RefSeq" id="WP_263595148.1">
    <property type="nucleotide sequence ID" value="NZ_CP107020.1"/>
</dbReference>
<gene>
    <name evidence="3" type="ORF">BRM3_05850</name>
</gene>
<dbReference type="InterPro" id="IPR052520">
    <property type="entry name" value="ATL_DNA_repair"/>
</dbReference>
<dbReference type="InterPro" id="IPR014048">
    <property type="entry name" value="MethylDNA_cys_MeTrfase_DNA-bd"/>
</dbReference>
<sequence>MASRPVRMDDVTVERVLRTVEVIPRGRVAAYGQIGAIVGIGPRLVGRIMSDWGSSVPWWRVTSSYGDIPAGLRGRALEQWEAEGIALKPNGLGCRMREYGADLDQLRRDAQAAWADLPD</sequence>
<reference evidence="3" key="1">
    <citation type="submission" date="2022-10" db="EMBL/GenBank/DDBJ databases">
        <title>Whole-Genome Sequencing of Brachybacterium huguangmaarense BRM-3, Isolated from Betula schmidtii.</title>
        <authorList>
            <person name="Haam D."/>
        </authorList>
    </citation>
    <scope>NUCLEOTIDE SEQUENCE</scope>
    <source>
        <strain evidence="3">BRM-3</strain>
    </source>
</reference>
<dbReference type="CDD" id="cd06445">
    <property type="entry name" value="ATase"/>
    <property type="match status" value="1"/>
</dbReference>
<keyword evidence="4" id="KW-1185">Reference proteome</keyword>
<feature type="domain" description="Methylated-DNA-[protein]-cysteine S-methyltransferase DNA binding" evidence="2">
    <location>
        <begin position="14"/>
        <end position="71"/>
    </location>
</feature>
<evidence type="ECO:0000313" key="3">
    <source>
        <dbReference type="EMBL" id="UYG17941.1"/>
    </source>
</evidence>
<organism evidence="3 4">
    <name type="scientific">Brachybacterium huguangmaarense</name>
    <dbReference type="NCBI Taxonomy" id="1652028"/>
    <lineage>
        <taxon>Bacteria</taxon>
        <taxon>Bacillati</taxon>
        <taxon>Actinomycetota</taxon>
        <taxon>Actinomycetes</taxon>
        <taxon>Micrococcales</taxon>
        <taxon>Dermabacteraceae</taxon>
        <taxon>Brachybacterium</taxon>
    </lineage>
</organism>
<protein>
    <submittedName>
        <fullName evidence="3">MGMT family protein</fullName>
    </submittedName>
</protein>
<evidence type="ECO:0000313" key="4">
    <source>
        <dbReference type="Proteomes" id="UP001164305"/>
    </source>
</evidence>